<dbReference type="Gene3D" id="3.40.140.10">
    <property type="entry name" value="Cytidine Deaminase, domain 2"/>
    <property type="match status" value="1"/>
</dbReference>
<dbReference type="CDD" id="cd01285">
    <property type="entry name" value="nucleoside_deaminase"/>
    <property type="match status" value="1"/>
</dbReference>
<feature type="non-terminal residue" evidence="4">
    <location>
        <position position="1"/>
    </location>
</feature>
<sequence>VIGEGYNQPIARADPTAHAEIMALRNASSFVNNYRLTGCDLYVTIEPCTMCVGAMVHARIKRIIFGAVETRAGALQSQLQLMDGDHYNHSIDWQGGVLADQCGAIMRGFFREKRK</sequence>
<dbReference type="PANTHER" id="PTHR11079:SF202">
    <property type="entry name" value="TRNA-SPECIFIC ADENOSINE DEAMINASE"/>
    <property type="match status" value="1"/>
</dbReference>
<dbReference type="PROSITE" id="PS00903">
    <property type="entry name" value="CYT_DCMP_DEAMINASES_1"/>
    <property type="match status" value="1"/>
</dbReference>
<keyword evidence="1" id="KW-0479">Metal-binding</keyword>
<accession>A0A0R2TWF4</accession>
<dbReference type="Proteomes" id="UP000051213">
    <property type="component" value="Unassembled WGS sequence"/>
</dbReference>
<protein>
    <submittedName>
        <fullName evidence="4">Zinc-binding protein</fullName>
    </submittedName>
</protein>
<proteinExistence type="predicted"/>
<evidence type="ECO:0000313" key="5">
    <source>
        <dbReference type="Proteomes" id="UP000051213"/>
    </source>
</evidence>
<gene>
    <name evidence="4" type="ORF">ABS24_03475</name>
</gene>
<dbReference type="GO" id="GO:0008270">
    <property type="term" value="F:zinc ion binding"/>
    <property type="evidence" value="ECO:0007669"/>
    <property type="project" value="InterPro"/>
</dbReference>
<dbReference type="InterPro" id="IPR016192">
    <property type="entry name" value="APOBEC/CMP_deaminase_Zn-bd"/>
</dbReference>
<comment type="caution">
    <text evidence="4">The sequence shown here is derived from an EMBL/GenBank/DDBJ whole genome shotgun (WGS) entry which is preliminary data.</text>
</comment>
<dbReference type="InterPro" id="IPR002125">
    <property type="entry name" value="CMP_dCMP_dom"/>
</dbReference>
<organism evidence="4 5">
    <name type="scientific">SAR92 bacterium BACL26 MAG-121220-bin70</name>
    <dbReference type="NCBI Taxonomy" id="1655626"/>
    <lineage>
        <taxon>Bacteria</taxon>
        <taxon>Pseudomonadati</taxon>
        <taxon>Pseudomonadota</taxon>
        <taxon>Gammaproteobacteria</taxon>
        <taxon>Cellvibrionales</taxon>
        <taxon>Porticoccaceae</taxon>
        <taxon>SAR92 clade</taxon>
    </lineage>
</organism>
<evidence type="ECO:0000259" key="3">
    <source>
        <dbReference type="PROSITE" id="PS51747"/>
    </source>
</evidence>
<name>A0A0R2TWF4_9GAMM</name>
<dbReference type="AlphaFoldDB" id="A0A0R2TWF4"/>
<dbReference type="PROSITE" id="PS51747">
    <property type="entry name" value="CYT_DCMP_DEAMINASES_2"/>
    <property type="match status" value="1"/>
</dbReference>
<dbReference type="InterPro" id="IPR016193">
    <property type="entry name" value="Cytidine_deaminase-like"/>
</dbReference>
<dbReference type="EMBL" id="LICA01000497">
    <property type="protein sequence ID" value="KRO91468.1"/>
    <property type="molecule type" value="Genomic_DNA"/>
</dbReference>
<keyword evidence="2" id="KW-0862">Zinc</keyword>
<evidence type="ECO:0000256" key="2">
    <source>
        <dbReference type="ARBA" id="ARBA00022833"/>
    </source>
</evidence>
<evidence type="ECO:0000313" key="4">
    <source>
        <dbReference type="EMBL" id="KRO91468.1"/>
    </source>
</evidence>
<dbReference type="GO" id="GO:0002100">
    <property type="term" value="P:tRNA wobble adenosine to inosine editing"/>
    <property type="evidence" value="ECO:0007669"/>
    <property type="project" value="InterPro"/>
</dbReference>
<feature type="domain" description="CMP/dCMP-type deaminase" evidence="3">
    <location>
        <begin position="1"/>
        <end position="78"/>
    </location>
</feature>
<evidence type="ECO:0000256" key="1">
    <source>
        <dbReference type="ARBA" id="ARBA00022723"/>
    </source>
</evidence>
<reference evidence="4 5" key="1">
    <citation type="submission" date="2015-10" db="EMBL/GenBank/DDBJ databases">
        <title>Metagenome-Assembled Genomes uncover a global brackish microbiome.</title>
        <authorList>
            <person name="Hugerth L.W."/>
            <person name="Larsson J."/>
            <person name="Alneberg J."/>
            <person name="Lindh M.V."/>
            <person name="Legrand C."/>
            <person name="Pinhassi J."/>
            <person name="Andersson A.F."/>
        </authorList>
    </citation>
    <scope>NUCLEOTIDE SEQUENCE [LARGE SCALE GENOMIC DNA]</scope>
    <source>
        <strain evidence="4">BACL26 MAG-121220-bin70</strain>
    </source>
</reference>
<dbReference type="PANTHER" id="PTHR11079">
    <property type="entry name" value="CYTOSINE DEAMINASE FAMILY MEMBER"/>
    <property type="match status" value="1"/>
</dbReference>
<dbReference type="SUPFAM" id="SSF53927">
    <property type="entry name" value="Cytidine deaminase-like"/>
    <property type="match status" value="1"/>
</dbReference>
<dbReference type="Pfam" id="PF00383">
    <property type="entry name" value="dCMP_cyt_deam_1"/>
    <property type="match status" value="1"/>
</dbReference>
<dbReference type="GO" id="GO:0052717">
    <property type="term" value="F:tRNA-specific adenosine-34 deaminase activity"/>
    <property type="evidence" value="ECO:0007669"/>
    <property type="project" value="UniProtKB-EC"/>
</dbReference>